<evidence type="ECO:0000313" key="1">
    <source>
        <dbReference type="EMBL" id="MBN9673367.1"/>
    </source>
</evidence>
<dbReference type="InterPro" id="IPR009389">
    <property type="entry name" value="DUF1045"/>
</dbReference>
<proteinExistence type="predicted"/>
<sequence length="237" mass="26320">MRYAIYFAADAGDPLMRLGNAWLGRDPVTGADLPQPPVQGMTAARFEELTVSPRRYGFHGTLKAPFFLCEGQTEAGLLEACGVFAEEIAPFGTAGLAVNRLGRFLALTPNADDPDLRAFADLCVRRFGPFRAPLSEADLKRRRQSALTARQDAYLSEWGYPYVFDEFRFHMTLSEKLDDDAEAALMEAAAEDYFQDITKKPRTCSTFALYLEPERGAPFQVHTVFKLSGSKALKETA</sequence>
<dbReference type="NCBIfam" id="TIGR03223">
    <property type="entry name" value="Phn_opern_protn"/>
    <property type="match status" value="1"/>
</dbReference>
<organism evidence="1 2">
    <name type="scientific">Roseibium aggregatum</name>
    <dbReference type="NCBI Taxonomy" id="187304"/>
    <lineage>
        <taxon>Bacteria</taxon>
        <taxon>Pseudomonadati</taxon>
        <taxon>Pseudomonadota</taxon>
        <taxon>Alphaproteobacteria</taxon>
        <taxon>Hyphomicrobiales</taxon>
        <taxon>Stappiaceae</taxon>
        <taxon>Roseibium</taxon>
    </lineage>
</organism>
<reference evidence="1" key="1">
    <citation type="submission" date="2020-12" db="EMBL/GenBank/DDBJ databases">
        <title>Oil enriched cultivation method for isolating marine PHA-producing bacteria.</title>
        <authorList>
            <person name="Zheng W."/>
            <person name="Yu S."/>
            <person name="Huang Y."/>
        </authorList>
    </citation>
    <scope>NUCLEOTIDE SEQUENCE</scope>
    <source>
        <strain evidence="1">SY-2-12</strain>
    </source>
</reference>
<accession>A0A939EHM9</accession>
<dbReference type="RefSeq" id="WP_207143197.1">
    <property type="nucleotide sequence ID" value="NZ_JAEKJZ010000006.1"/>
</dbReference>
<evidence type="ECO:0000313" key="2">
    <source>
        <dbReference type="Proteomes" id="UP000664096"/>
    </source>
</evidence>
<dbReference type="EMBL" id="JAEKJZ010000006">
    <property type="protein sequence ID" value="MBN9673367.1"/>
    <property type="molecule type" value="Genomic_DNA"/>
</dbReference>
<dbReference type="Proteomes" id="UP000664096">
    <property type="component" value="Unassembled WGS sequence"/>
</dbReference>
<comment type="caution">
    <text evidence="1">The sequence shown here is derived from an EMBL/GenBank/DDBJ whole genome shotgun (WGS) entry which is preliminary data.</text>
</comment>
<gene>
    <name evidence="1" type="ORF">JF539_23615</name>
</gene>
<dbReference type="AlphaFoldDB" id="A0A939EHM9"/>
<dbReference type="PIRSF" id="PIRSF033328">
    <property type="entry name" value="Phest_Mll4975"/>
    <property type="match status" value="1"/>
</dbReference>
<name>A0A939EHM9_9HYPH</name>
<protein>
    <submittedName>
        <fullName evidence="1">DUF1045 domain-containing protein</fullName>
    </submittedName>
</protein>
<dbReference type="Pfam" id="PF06299">
    <property type="entry name" value="DUF1045"/>
    <property type="match status" value="1"/>
</dbReference>